<protein>
    <submittedName>
        <fullName evidence="2">Uncharacterized protein</fullName>
    </submittedName>
</protein>
<dbReference type="VEuPathDB" id="VectorBase:HLOH_059970"/>
<dbReference type="EMBL" id="JABSTR010000001">
    <property type="protein sequence ID" value="KAH9361014.1"/>
    <property type="molecule type" value="Genomic_DNA"/>
</dbReference>
<dbReference type="OMA" id="SHCDIEN"/>
<evidence type="ECO:0000256" key="1">
    <source>
        <dbReference type="SAM" id="MobiDB-lite"/>
    </source>
</evidence>
<gene>
    <name evidence="2" type="ORF">HPB48_006327</name>
</gene>
<dbReference type="PANTHER" id="PTHR47241:SF1">
    <property type="entry name" value="BED-TYPE DOMAIN-CONTAINING PROTEIN"/>
    <property type="match status" value="1"/>
</dbReference>
<name>A0A9J6F734_HAELO</name>
<dbReference type="AlphaFoldDB" id="A0A9J6F734"/>
<sequence>MQNFTVKALTLTCTHLPEIHTAANIKTCLTKITENWSLDLSNVPVYVVTDSGRNIRASAYQIDWTPLQCLEHTFQLAVRDTKEETLAVSLMCKKARVIAGHYKHSAQATRRLKDCQKGMELPAVSLIQDVDTRWNSEHAMLSYLVELIDAVSLEMAASETSVSCLSPSEWNVAASLVQVLQPIVDATADFSSQRYGAISTVVSFLCGTEQILRSHCDIENEAGLFSKNLLWSLKSRFPLFMEQKEPMLAMLRDPRFKSIFCIDSFDQTRAVELLVAEVSVRCACVDSPSEQFKRQELSEPPTSPKKSLQTVCETVELLASQKIPRNNPRPNSQEIQKYLNEPLIPRSTTL</sequence>
<dbReference type="PANTHER" id="PTHR47241">
    <property type="entry name" value="FINGER PROTEIN, PUTATIVE-RELATED"/>
    <property type="match status" value="1"/>
</dbReference>
<accession>A0A9J6F734</accession>
<keyword evidence="3" id="KW-1185">Reference proteome</keyword>
<feature type="region of interest" description="Disordered" evidence="1">
    <location>
        <begin position="322"/>
        <end position="350"/>
    </location>
</feature>
<dbReference type="Proteomes" id="UP000821853">
    <property type="component" value="Chromosome 1"/>
</dbReference>
<reference evidence="2 3" key="1">
    <citation type="journal article" date="2020" name="Cell">
        <title>Large-Scale Comparative Analyses of Tick Genomes Elucidate Their Genetic Diversity and Vector Capacities.</title>
        <authorList>
            <consortium name="Tick Genome and Microbiome Consortium (TIGMIC)"/>
            <person name="Jia N."/>
            <person name="Wang J."/>
            <person name="Shi W."/>
            <person name="Du L."/>
            <person name="Sun Y."/>
            <person name="Zhan W."/>
            <person name="Jiang J.F."/>
            <person name="Wang Q."/>
            <person name="Zhang B."/>
            <person name="Ji P."/>
            <person name="Bell-Sakyi L."/>
            <person name="Cui X.M."/>
            <person name="Yuan T.T."/>
            <person name="Jiang B.G."/>
            <person name="Yang W.F."/>
            <person name="Lam T.T."/>
            <person name="Chang Q.C."/>
            <person name="Ding S.J."/>
            <person name="Wang X.J."/>
            <person name="Zhu J.G."/>
            <person name="Ruan X.D."/>
            <person name="Zhao L."/>
            <person name="Wei J.T."/>
            <person name="Ye R.Z."/>
            <person name="Que T.C."/>
            <person name="Du C.H."/>
            <person name="Zhou Y.H."/>
            <person name="Cheng J.X."/>
            <person name="Dai P.F."/>
            <person name="Guo W.B."/>
            <person name="Han X.H."/>
            <person name="Huang E.J."/>
            <person name="Li L.F."/>
            <person name="Wei W."/>
            <person name="Gao Y.C."/>
            <person name="Liu J.Z."/>
            <person name="Shao H.Z."/>
            <person name="Wang X."/>
            <person name="Wang C.C."/>
            <person name="Yang T.C."/>
            <person name="Huo Q.B."/>
            <person name="Li W."/>
            <person name="Chen H.Y."/>
            <person name="Chen S.E."/>
            <person name="Zhou L.G."/>
            <person name="Ni X.B."/>
            <person name="Tian J.H."/>
            <person name="Sheng Y."/>
            <person name="Liu T."/>
            <person name="Pan Y.S."/>
            <person name="Xia L.Y."/>
            <person name="Li J."/>
            <person name="Zhao F."/>
            <person name="Cao W.C."/>
        </authorList>
    </citation>
    <scope>NUCLEOTIDE SEQUENCE [LARGE SCALE GENOMIC DNA]</scope>
    <source>
        <strain evidence="2">HaeL-2018</strain>
    </source>
</reference>
<evidence type="ECO:0000313" key="3">
    <source>
        <dbReference type="Proteomes" id="UP000821853"/>
    </source>
</evidence>
<comment type="caution">
    <text evidence="2">The sequence shown here is derived from an EMBL/GenBank/DDBJ whole genome shotgun (WGS) entry which is preliminary data.</text>
</comment>
<evidence type="ECO:0000313" key="2">
    <source>
        <dbReference type="EMBL" id="KAH9361014.1"/>
    </source>
</evidence>
<dbReference type="SUPFAM" id="SSF53098">
    <property type="entry name" value="Ribonuclease H-like"/>
    <property type="match status" value="1"/>
</dbReference>
<dbReference type="InterPro" id="IPR052865">
    <property type="entry name" value="Zinc_finger_BED"/>
</dbReference>
<dbReference type="InterPro" id="IPR012337">
    <property type="entry name" value="RNaseH-like_sf"/>
</dbReference>
<dbReference type="OrthoDB" id="6483181at2759"/>
<dbReference type="GO" id="GO:0005634">
    <property type="term" value="C:nucleus"/>
    <property type="evidence" value="ECO:0007669"/>
    <property type="project" value="TreeGrafter"/>
</dbReference>
<proteinExistence type="predicted"/>
<organism evidence="2 3">
    <name type="scientific">Haemaphysalis longicornis</name>
    <name type="common">Bush tick</name>
    <dbReference type="NCBI Taxonomy" id="44386"/>
    <lineage>
        <taxon>Eukaryota</taxon>
        <taxon>Metazoa</taxon>
        <taxon>Ecdysozoa</taxon>
        <taxon>Arthropoda</taxon>
        <taxon>Chelicerata</taxon>
        <taxon>Arachnida</taxon>
        <taxon>Acari</taxon>
        <taxon>Parasitiformes</taxon>
        <taxon>Ixodida</taxon>
        <taxon>Ixodoidea</taxon>
        <taxon>Ixodidae</taxon>
        <taxon>Haemaphysalinae</taxon>
        <taxon>Haemaphysalis</taxon>
    </lineage>
</organism>